<keyword evidence="4" id="KW-0812">Transmembrane</keyword>
<dbReference type="EMBL" id="CP036422">
    <property type="protein sequence ID" value="QFU74640.1"/>
    <property type="molecule type" value="Genomic_DNA"/>
</dbReference>
<dbReference type="FunFam" id="3.30.70.270:FF:000001">
    <property type="entry name" value="Diguanylate cyclase domain protein"/>
    <property type="match status" value="1"/>
</dbReference>
<dbReference type="InterPro" id="IPR029787">
    <property type="entry name" value="Nucleotide_cyclase"/>
</dbReference>
<feature type="signal peptide" evidence="5">
    <location>
        <begin position="1"/>
        <end position="33"/>
    </location>
</feature>
<feature type="transmembrane region" description="Helical" evidence="4">
    <location>
        <begin position="390"/>
        <end position="408"/>
    </location>
</feature>
<feature type="transmembrane region" description="Helical" evidence="4">
    <location>
        <begin position="242"/>
        <end position="259"/>
    </location>
</feature>
<keyword evidence="8" id="KW-1185">Reference proteome</keyword>
<sequence length="609" mass="67557">MPKVRALPSYASTLLLRCLAILLFAGQGAVVHANDSIAALVDENMLRDGLSLKGEWRFQPGDDLAWANPALDDSSWQIRRVPGRWSREGYPEHRHMGWYRLTLQLQPQIIDTEHVADLAVRLGNILSAYEVFAGGELVGKIGRLPPLEEVLYDRQRVFSIPQTAIDEQGRLVLALRVWGGPNGMVNAWGAGPASGNFELGHHSPLILEGVVGELPGLIFCALIFAFGCYHLYIYTLNRGLRTYLWFGLTSLNIALYGLMLTQWKFFWDVPFVTLKKIEFGAIYFFPALGIQLVWSILKLPISPALRVLQGAFILLSMAVVSVPGHEIHYKTLTFEQTLALGLMAYAAYVILRETRAGSPHARGVAAGTLIFLATCLNDIAIDLFQLDTLRLAPLGFVAILLSMAISMARNYTSMHSKLEEQVAQRTAQLREANQKLMKAASIDHLTGLLNRRGFTEEVALEISRAVRTGKSFSLVLADVDHFKQFNDKHGHACGDHVLRRVGVLLGERTRDVDRVARWGGEEFMLMLPETDSEGAAVLAEKLRETIAENVFEFGGQRLSLTMTFGVAEHRQGETLETCVARADTALYHGKERGRNKVMIGNIKGLTLVG</sequence>
<dbReference type="Gene3D" id="2.60.120.260">
    <property type="entry name" value="Galactose-binding domain-like"/>
    <property type="match status" value="1"/>
</dbReference>
<feature type="domain" description="GGDEF" evidence="6">
    <location>
        <begin position="470"/>
        <end position="602"/>
    </location>
</feature>
<organism evidence="7 8">
    <name type="scientific">Halioglobus maricola</name>
    <dbReference type="NCBI Taxonomy" id="2601894"/>
    <lineage>
        <taxon>Bacteria</taxon>
        <taxon>Pseudomonadati</taxon>
        <taxon>Pseudomonadota</taxon>
        <taxon>Gammaproteobacteria</taxon>
        <taxon>Cellvibrionales</taxon>
        <taxon>Halieaceae</taxon>
        <taxon>Halioglobus</taxon>
    </lineage>
</organism>
<dbReference type="PROSITE" id="PS50887">
    <property type="entry name" value="GGDEF"/>
    <property type="match status" value="1"/>
</dbReference>
<evidence type="ECO:0000256" key="3">
    <source>
        <dbReference type="ARBA" id="ARBA00034247"/>
    </source>
</evidence>
<dbReference type="KEGG" id="halc:EY643_02645"/>
<dbReference type="RefSeq" id="WP_152660752.1">
    <property type="nucleotide sequence ID" value="NZ_CP036422.1"/>
</dbReference>
<dbReference type="SUPFAM" id="SSF49785">
    <property type="entry name" value="Galactose-binding domain-like"/>
    <property type="match status" value="1"/>
</dbReference>
<evidence type="ECO:0000313" key="7">
    <source>
        <dbReference type="EMBL" id="QFU74640.1"/>
    </source>
</evidence>
<feature type="transmembrane region" description="Helical" evidence="4">
    <location>
        <begin position="279"/>
        <end position="297"/>
    </location>
</feature>
<protein>
    <recommendedName>
        <fullName evidence="2">diguanylate cyclase</fullName>
        <ecNumber evidence="2">2.7.7.65</ecNumber>
    </recommendedName>
</protein>
<evidence type="ECO:0000256" key="5">
    <source>
        <dbReference type="SAM" id="SignalP"/>
    </source>
</evidence>
<keyword evidence="4" id="KW-0472">Membrane</keyword>
<dbReference type="CDD" id="cd01949">
    <property type="entry name" value="GGDEF"/>
    <property type="match status" value="1"/>
</dbReference>
<dbReference type="EC" id="2.7.7.65" evidence="2"/>
<feature type="transmembrane region" description="Helical" evidence="4">
    <location>
        <begin position="334"/>
        <end position="351"/>
    </location>
</feature>
<dbReference type="Pfam" id="PF00990">
    <property type="entry name" value="GGDEF"/>
    <property type="match status" value="1"/>
</dbReference>
<dbReference type="OrthoDB" id="9812260at2"/>
<dbReference type="InterPro" id="IPR000160">
    <property type="entry name" value="GGDEF_dom"/>
</dbReference>
<feature type="transmembrane region" description="Helical" evidence="4">
    <location>
        <begin position="363"/>
        <end position="384"/>
    </location>
</feature>
<reference evidence="7 8" key="1">
    <citation type="submission" date="2019-02" db="EMBL/GenBank/DDBJ databases">
        <authorList>
            <person name="Li S.-H."/>
        </authorList>
    </citation>
    <scope>NUCLEOTIDE SEQUENCE [LARGE SCALE GENOMIC DNA]</scope>
    <source>
        <strain evidence="7 8">IMCC14385</strain>
    </source>
</reference>
<comment type="cofactor">
    <cofactor evidence="1">
        <name>Mg(2+)</name>
        <dbReference type="ChEBI" id="CHEBI:18420"/>
    </cofactor>
</comment>
<accession>A0A5P9NFS5</accession>
<dbReference type="NCBIfam" id="TIGR00254">
    <property type="entry name" value="GGDEF"/>
    <property type="match status" value="1"/>
</dbReference>
<dbReference type="InterPro" id="IPR050469">
    <property type="entry name" value="Diguanylate_Cyclase"/>
</dbReference>
<dbReference type="GO" id="GO:0052621">
    <property type="term" value="F:diguanylate cyclase activity"/>
    <property type="evidence" value="ECO:0007669"/>
    <property type="project" value="UniProtKB-EC"/>
</dbReference>
<feature type="transmembrane region" description="Helical" evidence="4">
    <location>
        <begin position="214"/>
        <end position="235"/>
    </location>
</feature>
<evidence type="ECO:0000256" key="2">
    <source>
        <dbReference type="ARBA" id="ARBA00012528"/>
    </source>
</evidence>
<evidence type="ECO:0000256" key="1">
    <source>
        <dbReference type="ARBA" id="ARBA00001946"/>
    </source>
</evidence>
<dbReference type="PANTHER" id="PTHR45138">
    <property type="entry name" value="REGULATORY COMPONENTS OF SENSORY TRANSDUCTION SYSTEM"/>
    <property type="match status" value="1"/>
</dbReference>
<dbReference type="InterPro" id="IPR011623">
    <property type="entry name" value="7TMR_DISM_rcpt_extracell_dom1"/>
</dbReference>
<proteinExistence type="predicted"/>
<dbReference type="InterPro" id="IPR008979">
    <property type="entry name" value="Galactose-bd-like_sf"/>
</dbReference>
<name>A0A5P9NFS5_9GAMM</name>
<evidence type="ECO:0000259" key="6">
    <source>
        <dbReference type="PROSITE" id="PS50887"/>
    </source>
</evidence>
<gene>
    <name evidence="7" type="ORF">EY643_02645</name>
</gene>
<dbReference type="InterPro" id="IPR043128">
    <property type="entry name" value="Rev_trsase/Diguanyl_cyclase"/>
</dbReference>
<dbReference type="Pfam" id="PF07695">
    <property type="entry name" value="7TMR-DISM_7TM"/>
    <property type="match status" value="1"/>
</dbReference>
<comment type="catalytic activity">
    <reaction evidence="3">
        <text>2 GTP = 3',3'-c-di-GMP + 2 diphosphate</text>
        <dbReference type="Rhea" id="RHEA:24898"/>
        <dbReference type="ChEBI" id="CHEBI:33019"/>
        <dbReference type="ChEBI" id="CHEBI:37565"/>
        <dbReference type="ChEBI" id="CHEBI:58805"/>
        <dbReference type="EC" id="2.7.7.65"/>
    </reaction>
</comment>
<dbReference type="AlphaFoldDB" id="A0A5P9NFS5"/>
<dbReference type="SUPFAM" id="SSF55073">
    <property type="entry name" value="Nucleotide cyclase"/>
    <property type="match status" value="1"/>
</dbReference>
<keyword evidence="5" id="KW-0732">Signal</keyword>
<evidence type="ECO:0000313" key="8">
    <source>
        <dbReference type="Proteomes" id="UP000326287"/>
    </source>
</evidence>
<dbReference type="PANTHER" id="PTHR45138:SF9">
    <property type="entry name" value="DIGUANYLATE CYCLASE DGCM-RELATED"/>
    <property type="match status" value="1"/>
</dbReference>
<evidence type="ECO:0000256" key="4">
    <source>
        <dbReference type="SAM" id="Phobius"/>
    </source>
</evidence>
<dbReference type="Proteomes" id="UP000326287">
    <property type="component" value="Chromosome"/>
</dbReference>
<dbReference type="Gene3D" id="3.30.70.270">
    <property type="match status" value="1"/>
</dbReference>
<keyword evidence="4" id="KW-1133">Transmembrane helix</keyword>
<feature type="transmembrane region" description="Helical" evidence="4">
    <location>
        <begin position="304"/>
        <end position="322"/>
    </location>
</feature>
<dbReference type="SMART" id="SM00267">
    <property type="entry name" value="GGDEF"/>
    <property type="match status" value="1"/>
</dbReference>
<feature type="chain" id="PRO_5024896895" description="diguanylate cyclase" evidence="5">
    <location>
        <begin position="34"/>
        <end position="609"/>
    </location>
</feature>